<organism evidence="14 15">
    <name type="scientific">Opitutus terrae (strain DSM 11246 / JCM 15787 / PB90-1)</name>
    <dbReference type="NCBI Taxonomy" id="452637"/>
    <lineage>
        <taxon>Bacteria</taxon>
        <taxon>Pseudomonadati</taxon>
        <taxon>Verrucomicrobiota</taxon>
        <taxon>Opitutia</taxon>
        <taxon>Opitutales</taxon>
        <taxon>Opitutaceae</taxon>
        <taxon>Opitutus</taxon>
    </lineage>
</organism>
<feature type="binding site" evidence="9">
    <location>
        <position position="264"/>
    </location>
    <ligand>
        <name>L-glutamine</name>
        <dbReference type="ChEBI" id="CHEBI:58359"/>
    </ligand>
</feature>
<dbReference type="InterPro" id="IPR011035">
    <property type="entry name" value="Ribosomal_bL25/Gln-tRNA_synth"/>
</dbReference>
<comment type="catalytic activity">
    <reaction evidence="8 9">
        <text>tRNA(Gln) + L-glutamine + ATP = L-glutaminyl-tRNA(Gln) + AMP + diphosphate</text>
        <dbReference type="Rhea" id="RHEA:20121"/>
        <dbReference type="Rhea" id="RHEA-COMP:9662"/>
        <dbReference type="Rhea" id="RHEA-COMP:9681"/>
        <dbReference type="ChEBI" id="CHEBI:30616"/>
        <dbReference type="ChEBI" id="CHEBI:33019"/>
        <dbReference type="ChEBI" id="CHEBI:58359"/>
        <dbReference type="ChEBI" id="CHEBI:78442"/>
        <dbReference type="ChEBI" id="CHEBI:78521"/>
        <dbReference type="ChEBI" id="CHEBI:456215"/>
        <dbReference type="EC" id="6.1.1.18"/>
    </reaction>
</comment>
<evidence type="ECO:0000256" key="8">
    <source>
        <dbReference type="ARBA" id="ARBA00048270"/>
    </source>
</evidence>
<dbReference type="STRING" id="452637.Oter_3674"/>
<sequence length="606" mass="68163">MTAEPNAPSANPAPSDFIRDIVATHVAEKRYQQIVTRFPPEPNGYLHIGHAKSICLNFGIARENGGYCNLRMDDTNPTKEEVEYVDSITADVRWLIAGWADHCLGLKPKGTTPAKRLIDEREDYHLPPASLGLDDATLSAQIANHALEPFFASDYFEQLYQYALQLIRAGKAYVCDLSPEETDAYRGSPDKPGKESPYRNRSIEENLDLFQRMRAGEFPNGARSLRAKIDMAAPNIWLRDPLLYRIRHAAHHHTGDAWCIYPLYDFAHCLSDYLEGITHSVCTLEFVDHRALYDWILDQLNLPRPQPHQYEFAKLIPSYMIVSKRRLIQLVNEKVVSGWDDPRMPTISGIRRRGVPASAVRAFVTGVGVTKYNSLTDIAVFEHAVREDLNASAQRRLGVLRPIKVVLTNLAADEVIECAAVNNPQDEHPTMRRIALTREVFIDADDFAEVPPPKYFRLKPGGEVRLKYACIIKCDEVIKDAAGAVIELRCTADLSTRAGQPNADRKVKGTIHWVSATRCIDAEVRLYDRLFTVPEPGAQEDFMQAVNPHSLDVVTAKLEPSLATASVAERFQFERLGYFAVDPKDSAPGKLVFNRTITLKDTWAKK</sequence>
<dbReference type="EMBL" id="CP001032">
    <property type="protein sequence ID" value="ACB76951.1"/>
    <property type="molecule type" value="Genomic_DNA"/>
</dbReference>
<keyword evidence="4 9" id="KW-0547">Nucleotide-binding</keyword>
<evidence type="ECO:0000256" key="2">
    <source>
        <dbReference type="ARBA" id="ARBA00022490"/>
    </source>
</evidence>
<dbReference type="InterPro" id="IPR020058">
    <property type="entry name" value="Glu/Gln-tRNA-synth_Ib_cat-dom"/>
</dbReference>
<evidence type="ECO:0000256" key="4">
    <source>
        <dbReference type="ARBA" id="ARBA00022741"/>
    </source>
</evidence>
<proteinExistence type="inferred from homology"/>
<dbReference type="InterPro" id="IPR020056">
    <property type="entry name" value="Rbsml_bL25/Gln-tRNA_synth_N"/>
</dbReference>
<dbReference type="FunFam" id="3.40.50.620:FF:000037">
    <property type="entry name" value="Glutamine--tRNA ligase cytoplasmic"/>
    <property type="match status" value="1"/>
</dbReference>
<feature type="binding site" evidence="9">
    <location>
        <begin position="47"/>
        <end position="53"/>
    </location>
    <ligand>
        <name>ATP</name>
        <dbReference type="ChEBI" id="CHEBI:30616"/>
    </ligand>
</feature>
<dbReference type="RefSeq" id="WP_012376480.1">
    <property type="nucleotide sequence ID" value="NC_010571.1"/>
</dbReference>
<dbReference type="InterPro" id="IPR049437">
    <property type="entry name" value="tRNA-synt_1c_C2"/>
</dbReference>
<evidence type="ECO:0000259" key="13">
    <source>
        <dbReference type="Pfam" id="PF20974"/>
    </source>
</evidence>
<comment type="subunit">
    <text evidence="9">Monomer.</text>
</comment>
<gene>
    <name evidence="9" type="primary">glnS</name>
    <name evidence="14" type="ordered locus">Oter_3674</name>
</gene>
<dbReference type="NCBIfam" id="NF011291">
    <property type="entry name" value="PRK14703.1"/>
    <property type="match status" value="1"/>
</dbReference>
<dbReference type="InterPro" id="IPR000924">
    <property type="entry name" value="Glu/Gln-tRNA-synth"/>
</dbReference>
<dbReference type="GO" id="GO:0005829">
    <property type="term" value="C:cytosol"/>
    <property type="evidence" value="ECO:0007669"/>
    <property type="project" value="TreeGrafter"/>
</dbReference>
<feature type="binding site" evidence="9">
    <location>
        <begin position="322"/>
        <end position="324"/>
    </location>
    <ligand>
        <name>ATP</name>
        <dbReference type="ChEBI" id="CHEBI:30616"/>
    </ligand>
</feature>
<feature type="binding site" evidence="9">
    <location>
        <position position="73"/>
    </location>
    <ligand>
        <name>L-glutamine</name>
        <dbReference type="ChEBI" id="CHEBI:58359"/>
    </ligand>
</feature>
<dbReference type="Pfam" id="PF03950">
    <property type="entry name" value="tRNA-synt_1c_C"/>
    <property type="match status" value="1"/>
</dbReference>
<feature type="binding site" evidence="9">
    <location>
        <begin position="41"/>
        <end position="43"/>
    </location>
    <ligand>
        <name>ATP</name>
        <dbReference type="ChEBI" id="CHEBI:30616"/>
    </ligand>
</feature>
<comment type="caution">
    <text evidence="9">Lacks conserved residue(s) required for the propagation of feature annotation.</text>
</comment>
<evidence type="ECO:0000256" key="9">
    <source>
        <dbReference type="HAMAP-Rule" id="MF_00126"/>
    </source>
</evidence>
<keyword evidence="5 9" id="KW-0067">ATP-binding</keyword>
<keyword evidence="3 9" id="KW-0436">Ligase</keyword>
<evidence type="ECO:0000256" key="6">
    <source>
        <dbReference type="ARBA" id="ARBA00022917"/>
    </source>
</evidence>
<dbReference type="Gene3D" id="2.40.240.10">
    <property type="entry name" value="Ribosomal Protein L25, Chain P"/>
    <property type="match status" value="2"/>
</dbReference>
<comment type="subcellular location">
    <subcellularLocation>
        <location evidence="9">Cytoplasm</location>
    </subcellularLocation>
</comment>
<dbReference type="SUPFAM" id="SSF52374">
    <property type="entry name" value="Nucleotidylyl transferase"/>
    <property type="match status" value="1"/>
</dbReference>
<dbReference type="SUPFAM" id="SSF50715">
    <property type="entry name" value="Ribosomal protein L25-like"/>
    <property type="match status" value="1"/>
</dbReference>
<dbReference type="EC" id="6.1.1.18" evidence="9"/>
<dbReference type="PANTHER" id="PTHR43097:SF5">
    <property type="entry name" value="GLUTAMATE--TRNA LIGASE"/>
    <property type="match status" value="1"/>
</dbReference>
<dbReference type="PROSITE" id="PS00178">
    <property type="entry name" value="AA_TRNA_LIGASE_I"/>
    <property type="match status" value="1"/>
</dbReference>
<name>B1ZXF6_OPITP</name>
<evidence type="ECO:0000259" key="11">
    <source>
        <dbReference type="Pfam" id="PF00749"/>
    </source>
</evidence>
<reference evidence="14 15" key="1">
    <citation type="journal article" date="2011" name="J. Bacteriol.">
        <title>Genome sequence of the verrucomicrobium Opitutus terrae PB90-1, an abundant inhabitant of rice paddy soil ecosystems.</title>
        <authorList>
            <person name="van Passel M.W."/>
            <person name="Kant R."/>
            <person name="Palva A."/>
            <person name="Copeland A."/>
            <person name="Lucas S."/>
            <person name="Lapidus A."/>
            <person name="Glavina del Rio T."/>
            <person name="Pitluck S."/>
            <person name="Goltsman E."/>
            <person name="Clum A."/>
            <person name="Sun H."/>
            <person name="Schmutz J."/>
            <person name="Larimer F.W."/>
            <person name="Land M.L."/>
            <person name="Hauser L."/>
            <person name="Kyrpides N."/>
            <person name="Mikhailova N."/>
            <person name="Richardson P.P."/>
            <person name="Janssen P.H."/>
            <person name="de Vos W.M."/>
            <person name="Smidt H."/>
        </authorList>
    </citation>
    <scope>NUCLEOTIDE SEQUENCE [LARGE SCALE GENOMIC DNA]</scope>
    <source>
        <strain evidence="15">DSM 11246 / JCM 15787 / PB90-1</strain>
    </source>
</reference>
<dbReference type="InterPro" id="IPR020059">
    <property type="entry name" value="Glu/Gln-tRNA-synth_Ib_codon-bd"/>
</dbReference>
<dbReference type="HOGENOM" id="CLU_001882_2_3_0"/>
<dbReference type="eggNOG" id="COG0008">
    <property type="taxonomic scope" value="Bacteria"/>
</dbReference>
<dbReference type="InterPro" id="IPR014729">
    <property type="entry name" value="Rossmann-like_a/b/a_fold"/>
</dbReference>
<dbReference type="InterPro" id="IPR050132">
    <property type="entry name" value="Gln/Glu-tRNA_Ligase"/>
</dbReference>
<evidence type="ECO:0000259" key="12">
    <source>
        <dbReference type="Pfam" id="PF03950"/>
    </source>
</evidence>
<feature type="binding site" evidence="9">
    <location>
        <position position="283"/>
    </location>
    <ligand>
        <name>ATP</name>
        <dbReference type="ChEBI" id="CHEBI:30616"/>
    </ligand>
</feature>
<evidence type="ECO:0000256" key="10">
    <source>
        <dbReference type="RuleBase" id="RU363037"/>
    </source>
</evidence>
<dbReference type="OrthoDB" id="9801560at2"/>
<feature type="domain" description="Glutamyl/glutaminyl-tRNA synthetase class Ib catalytic" evidence="11">
    <location>
        <begin position="33"/>
        <end position="389"/>
    </location>
</feature>
<evidence type="ECO:0000256" key="3">
    <source>
        <dbReference type="ARBA" id="ARBA00022598"/>
    </source>
</evidence>
<comment type="similarity">
    <text evidence="1 9 10">Belongs to the class-I aminoacyl-tRNA synthetase family.</text>
</comment>
<feature type="domain" description="Glutamyl/glutaminyl-tRNA synthetase class Ib anti-codon binding" evidence="12">
    <location>
        <begin position="393"/>
        <end position="493"/>
    </location>
</feature>
<dbReference type="GO" id="GO:0004819">
    <property type="term" value="F:glutamine-tRNA ligase activity"/>
    <property type="evidence" value="ECO:0007669"/>
    <property type="project" value="UniProtKB-UniRule"/>
</dbReference>
<keyword evidence="15" id="KW-1185">Reference proteome</keyword>
<dbReference type="Pfam" id="PF20974">
    <property type="entry name" value="tRNA-synt_1c_C2"/>
    <property type="match status" value="1"/>
</dbReference>
<dbReference type="InterPro" id="IPR004514">
    <property type="entry name" value="Gln-tRNA-synth"/>
</dbReference>
<dbReference type="InterPro" id="IPR001412">
    <property type="entry name" value="aa-tRNA-synth_I_CS"/>
</dbReference>
<dbReference type="Proteomes" id="UP000007013">
    <property type="component" value="Chromosome"/>
</dbReference>
<dbReference type="Gene3D" id="3.40.50.620">
    <property type="entry name" value="HUPs"/>
    <property type="match status" value="1"/>
</dbReference>
<dbReference type="PANTHER" id="PTHR43097">
    <property type="entry name" value="GLUTAMINE-TRNA LIGASE"/>
    <property type="match status" value="1"/>
</dbReference>
<dbReference type="NCBIfam" id="TIGR00440">
    <property type="entry name" value="glnS"/>
    <property type="match status" value="1"/>
</dbReference>
<keyword evidence="6 9" id="KW-0648">Protein biosynthesis</keyword>
<dbReference type="InterPro" id="IPR022861">
    <property type="entry name" value="Gln_tRNA_ligase_bac"/>
</dbReference>
<dbReference type="GO" id="GO:0006424">
    <property type="term" value="P:glutamyl-tRNA aminoacylation"/>
    <property type="evidence" value="ECO:0007669"/>
    <property type="project" value="UniProtKB-UniRule"/>
</dbReference>
<dbReference type="PRINTS" id="PR00987">
    <property type="entry name" value="TRNASYNTHGLU"/>
</dbReference>
<feature type="domain" description="tRNA synthetases class I (E and Q) anti-codon binding" evidence="13">
    <location>
        <begin position="510"/>
        <end position="582"/>
    </location>
</feature>
<keyword evidence="2 9" id="KW-0963">Cytoplasm</keyword>
<evidence type="ECO:0000313" key="15">
    <source>
        <dbReference type="Proteomes" id="UP000007013"/>
    </source>
</evidence>
<dbReference type="HAMAP" id="MF_00126">
    <property type="entry name" value="Gln_tRNA_synth"/>
    <property type="match status" value="1"/>
</dbReference>
<dbReference type="GO" id="GO:0006425">
    <property type="term" value="P:glutaminyl-tRNA aminoacylation"/>
    <property type="evidence" value="ECO:0007669"/>
    <property type="project" value="UniProtKB-UniRule"/>
</dbReference>
<dbReference type="KEGG" id="ote:Oter_3674"/>
<protein>
    <recommendedName>
        <fullName evidence="9">Glutamine--tRNA ligase</fullName>
        <ecNumber evidence="9">6.1.1.18</ecNumber>
    </recommendedName>
    <alternativeName>
        <fullName evidence="9">Glutaminyl-tRNA synthetase</fullName>
        <shortName evidence="9">GlnRS</shortName>
    </alternativeName>
</protein>
<evidence type="ECO:0000256" key="5">
    <source>
        <dbReference type="ARBA" id="ARBA00022840"/>
    </source>
</evidence>
<evidence type="ECO:0000313" key="14">
    <source>
        <dbReference type="EMBL" id="ACB76951.1"/>
    </source>
</evidence>
<feature type="short sequence motif" description="'HIGH' region" evidence="9">
    <location>
        <begin position="40"/>
        <end position="50"/>
    </location>
</feature>
<evidence type="ECO:0000256" key="1">
    <source>
        <dbReference type="ARBA" id="ARBA00005594"/>
    </source>
</evidence>
<keyword evidence="7 9" id="KW-0030">Aminoacyl-tRNA synthetase</keyword>
<dbReference type="Pfam" id="PF00749">
    <property type="entry name" value="tRNA-synt_1c"/>
    <property type="match status" value="1"/>
</dbReference>
<evidence type="ECO:0000256" key="7">
    <source>
        <dbReference type="ARBA" id="ARBA00023146"/>
    </source>
</evidence>
<dbReference type="GO" id="GO:0005524">
    <property type="term" value="F:ATP binding"/>
    <property type="evidence" value="ECO:0007669"/>
    <property type="project" value="UniProtKB-UniRule"/>
</dbReference>
<dbReference type="AlphaFoldDB" id="B1ZXF6"/>
<accession>B1ZXF6</accession>